<dbReference type="GeneID" id="16151517"/>
<dbReference type="KEGG" id="vg:16151517"/>
<dbReference type="EMBL" id="KC117378">
    <property type="protein sequence ID" value="AGC34582.1"/>
    <property type="molecule type" value="Genomic_DNA"/>
</dbReference>
<name>R9QSP7_9CAUD</name>
<dbReference type="RefSeq" id="YP_008083087.1">
    <property type="nucleotide sequence ID" value="NC_021471.1"/>
</dbReference>
<sequence length="76" mass="7948">MSDIGQLSSAAENAAVLDCVTWTDWRDSADPCVVLVVTGHGIPPQVQDVLVAHGLSVDMEASGTRTGPETTEVIAR</sequence>
<protein>
    <submittedName>
        <fullName evidence="1">Uncharacterized protein</fullName>
    </submittedName>
</protein>
<proteinExistence type="predicted"/>
<dbReference type="Proteomes" id="UP000014319">
    <property type="component" value="Genome"/>
</dbReference>
<evidence type="ECO:0000313" key="2">
    <source>
        <dbReference type="Proteomes" id="UP000014319"/>
    </source>
</evidence>
<reference evidence="1 2" key="1">
    <citation type="journal article" date="2013" name="Proc. Natl. Acad. Sci. U.S.A.">
        <title>Structure of the archaeal head-tailed virus HSTV-1 completes the HK97 fold story.</title>
        <authorList>
            <person name="Pietila M.K."/>
            <person name="Laurinmaki P."/>
            <person name="Russell D.A."/>
            <person name="Ko C.C."/>
            <person name="Jacobs-Sera D."/>
            <person name="Hendrix R.W."/>
            <person name="Bamford D.H."/>
            <person name="Butcher S.J."/>
        </authorList>
    </citation>
    <scope>NUCLEOTIDE SEQUENCE [LARGE SCALE GENOMIC DNA]</scope>
</reference>
<evidence type="ECO:0000313" key="1">
    <source>
        <dbReference type="EMBL" id="AGC34582.1"/>
    </source>
</evidence>
<gene>
    <name evidence="1" type="primary">37</name>
    <name evidence="1" type="ORF">HSTV1_37</name>
</gene>
<organism evidence="1 2">
    <name type="scientific">Haloarcula sinaiiensis tailed virus 1</name>
    <dbReference type="NCBI Taxonomy" id="1262530"/>
    <lineage>
        <taxon>Viruses</taxon>
        <taxon>Duplodnaviria</taxon>
        <taxon>Heunggongvirae</taxon>
        <taxon>Uroviricota</taxon>
        <taxon>Caudoviricetes</taxon>
        <taxon>Kirjokansivirales</taxon>
        <taxon>Shortaselviridae</taxon>
        <taxon>Lonfivirus</taxon>
        <taxon>Lonfivirus codicilli</taxon>
        <taxon>Lonfivirus HSTV1</taxon>
    </lineage>
</organism>
<keyword evidence="2" id="KW-1185">Reference proteome</keyword>
<accession>R9QSP7</accession>